<comment type="similarity">
    <text evidence="5">Belongs to the bacteriophage holin family. Cp-1 holin subfamily.</text>
</comment>
<proteinExistence type="inferred from homology"/>
<evidence type="ECO:0000313" key="7">
    <source>
        <dbReference type="EMBL" id="KYD30404.1"/>
    </source>
</evidence>
<gene>
    <name evidence="7" type="ORF">B4110_2967</name>
</gene>
<dbReference type="AlphaFoldDB" id="A0A150N110"/>
<dbReference type="Proteomes" id="UP000075324">
    <property type="component" value="Unassembled WGS sequence"/>
</dbReference>
<evidence type="ECO:0000256" key="3">
    <source>
        <dbReference type="ARBA" id="ARBA00022989"/>
    </source>
</evidence>
<keyword evidence="4 6" id="KW-0472">Membrane</keyword>
<dbReference type="GO" id="GO:0016020">
    <property type="term" value="C:membrane"/>
    <property type="evidence" value="ECO:0007669"/>
    <property type="project" value="UniProtKB-SubCell"/>
</dbReference>
<comment type="subcellular location">
    <subcellularLocation>
        <location evidence="1">Membrane</location>
        <topology evidence="1">Multi-pass membrane protein</topology>
    </subcellularLocation>
</comment>
<feature type="transmembrane region" description="Helical" evidence="6">
    <location>
        <begin position="27"/>
        <end position="45"/>
    </location>
</feature>
<evidence type="ECO:0000256" key="1">
    <source>
        <dbReference type="ARBA" id="ARBA00004141"/>
    </source>
</evidence>
<dbReference type="EMBL" id="LQYW01000052">
    <property type="protein sequence ID" value="KYD30404.1"/>
    <property type="molecule type" value="Genomic_DNA"/>
</dbReference>
<organism evidence="7 8">
    <name type="scientific">Parageobacillus toebii</name>
    <dbReference type="NCBI Taxonomy" id="153151"/>
    <lineage>
        <taxon>Bacteria</taxon>
        <taxon>Bacillati</taxon>
        <taxon>Bacillota</taxon>
        <taxon>Bacilli</taxon>
        <taxon>Bacillales</taxon>
        <taxon>Anoxybacillaceae</taxon>
        <taxon>Parageobacillus</taxon>
    </lineage>
</organism>
<dbReference type="PATRIC" id="fig|153151.4.peg.3214"/>
<dbReference type="RefSeq" id="WP_062678036.1">
    <property type="nucleotide sequence ID" value="NZ_LQYW01000052.1"/>
</dbReference>
<keyword evidence="2 6" id="KW-0812">Transmembrane</keyword>
<comment type="caution">
    <text evidence="7">The sequence shown here is derived from an EMBL/GenBank/DDBJ whole genome shotgun (WGS) entry which is preliminary data.</text>
</comment>
<dbReference type="NCBIfam" id="TIGR01593">
    <property type="entry name" value="holin_tox_secr"/>
    <property type="match status" value="1"/>
</dbReference>
<feature type="transmembrane region" description="Helical" evidence="6">
    <location>
        <begin position="5"/>
        <end position="21"/>
    </location>
</feature>
<evidence type="ECO:0008006" key="9">
    <source>
        <dbReference type="Google" id="ProtNLM"/>
    </source>
</evidence>
<evidence type="ECO:0000256" key="2">
    <source>
        <dbReference type="ARBA" id="ARBA00022692"/>
    </source>
</evidence>
<keyword evidence="3 6" id="KW-1133">Transmembrane helix</keyword>
<feature type="transmembrane region" description="Helical" evidence="6">
    <location>
        <begin position="65"/>
        <end position="83"/>
    </location>
</feature>
<protein>
    <recommendedName>
        <fullName evidence="9">Holin</fullName>
    </recommendedName>
</protein>
<dbReference type="Pfam" id="PF05105">
    <property type="entry name" value="Phage_holin_4_1"/>
    <property type="match status" value="1"/>
</dbReference>
<name>A0A150N110_9BACL</name>
<accession>A0A150N110</accession>
<dbReference type="InterPro" id="IPR006480">
    <property type="entry name" value="Phage_holin_4_1"/>
</dbReference>
<evidence type="ECO:0000313" key="8">
    <source>
        <dbReference type="Proteomes" id="UP000075324"/>
    </source>
</evidence>
<reference evidence="7 8" key="1">
    <citation type="submission" date="2016-01" db="EMBL/GenBank/DDBJ databases">
        <title>Draft Genome Sequences of Seven Thermophilic Sporeformers Isolated from Foods.</title>
        <authorList>
            <person name="Berendsen E.M."/>
            <person name="Wells-Bennik M.H."/>
            <person name="Krawcyk A.O."/>
            <person name="De Jong A."/>
            <person name="Holsappel S."/>
            <person name="Eijlander R.T."/>
            <person name="Kuipers O.P."/>
        </authorList>
    </citation>
    <scope>NUCLEOTIDE SEQUENCE [LARGE SCALE GENOMIC DNA]</scope>
    <source>
        <strain evidence="7 8">B4110</strain>
    </source>
</reference>
<sequence>MQKYASMFGISLVGSFVSFLIGSMDSLVMILLCFVIADYVTGLIASAIEGRLSSQVGFRGIVRKLLIFVLVAVSHLLEIAIGWNNHFIRDVIIFFYITNEFISIVENAGRAGVPIPSFLRKAIELFKDEMN</sequence>
<evidence type="ECO:0000256" key="6">
    <source>
        <dbReference type="SAM" id="Phobius"/>
    </source>
</evidence>
<evidence type="ECO:0000256" key="5">
    <source>
        <dbReference type="ARBA" id="ARBA00023600"/>
    </source>
</evidence>
<evidence type="ECO:0000256" key="4">
    <source>
        <dbReference type="ARBA" id="ARBA00023136"/>
    </source>
</evidence>